<gene>
    <name evidence="1" type="ORF">SAMN04488524_0950</name>
</gene>
<dbReference type="Proteomes" id="UP000192756">
    <property type="component" value="Unassembled WGS sequence"/>
</dbReference>
<organism evidence="1 2">
    <name type="scientific">Pedobacter africanus</name>
    <dbReference type="NCBI Taxonomy" id="151894"/>
    <lineage>
        <taxon>Bacteria</taxon>
        <taxon>Pseudomonadati</taxon>
        <taxon>Bacteroidota</taxon>
        <taxon>Sphingobacteriia</taxon>
        <taxon>Sphingobacteriales</taxon>
        <taxon>Sphingobacteriaceae</taxon>
        <taxon>Pedobacter</taxon>
    </lineage>
</organism>
<dbReference type="STRING" id="151894.SAMN04488524_0950"/>
<evidence type="ECO:0000313" key="2">
    <source>
        <dbReference type="Proteomes" id="UP000192756"/>
    </source>
</evidence>
<reference evidence="2" key="1">
    <citation type="submission" date="2017-04" db="EMBL/GenBank/DDBJ databases">
        <authorList>
            <person name="Varghese N."/>
            <person name="Submissions S."/>
        </authorList>
    </citation>
    <scope>NUCLEOTIDE SEQUENCE [LARGE SCALE GENOMIC DNA]</scope>
    <source>
        <strain evidence="2">DSM 12126</strain>
    </source>
</reference>
<dbReference type="RefSeq" id="WP_084237240.1">
    <property type="nucleotide sequence ID" value="NZ_FWXT01000001.1"/>
</dbReference>
<dbReference type="Pfam" id="PF19781">
    <property type="entry name" value="DUF6266"/>
    <property type="match status" value="1"/>
</dbReference>
<dbReference type="AlphaFoldDB" id="A0A1W1ZSI9"/>
<evidence type="ECO:0000313" key="1">
    <source>
        <dbReference type="EMBL" id="SMC51336.1"/>
    </source>
</evidence>
<name>A0A1W1ZSI9_9SPHI</name>
<accession>A0A1W1ZSI9</accession>
<keyword evidence="2" id="KW-1185">Reference proteome</keyword>
<protein>
    <submittedName>
        <fullName evidence="1">Uncharacterized protein</fullName>
    </submittedName>
</protein>
<dbReference type="OrthoDB" id="648163at2"/>
<sequence length="212" mass="23722">MGIYKNGPLGPFKGKIGPLFGYILRGKGVLRAAPHITKPRSIKQLAVQERMVVLSPFLNRIKKYLAVGFELSAIKNENSANNSAKSYNLKHAIKGVYPELEIDYPQARLTEGSLEIPENARVEAVENGFKFSWDFDELAERGHFNDKTMLMAYFPELKGSAYMISGAGRHQRQEILEINPALKGKTAETYISFITDDRKSISNSVYTGSITF</sequence>
<dbReference type="EMBL" id="FWXT01000001">
    <property type="protein sequence ID" value="SMC51336.1"/>
    <property type="molecule type" value="Genomic_DNA"/>
</dbReference>
<proteinExistence type="predicted"/>
<dbReference type="InterPro" id="IPR046233">
    <property type="entry name" value="DUF6266"/>
</dbReference>